<dbReference type="Proteomes" id="UP000196573">
    <property type="component" value="Unassembled WGS sequence"/>
</dbReference>
<accession>A0A1X7AHM1</accession>
<sequence length="228" mass="25211">MKRRFPERLSGLIISLMCLLVASTGYALNPLEDKNGWQLLSYSSIPPNQVEIENGEMIIAVNQSASPIIYPFQKPLAVSEISLDIRVIGQLQGMASAQGEKGADDFLFRLGLVYEGEQTQNIFQRAIAADWVKTLFALAPAGTGVDHIAFFNLFTDPQLEGKQRVHPASDLLHESFVLQAEDGETQLFRIQPDSDRKVLALWISSDGDDTGSAFTVRLNNFQVRTVSP</sequence>
<dbReference type="OrthoDB" id="6193991at2"/>
<evidence type="ECO:0000313" key="2">
    <source>
        <dbReference type="Proteomes" id="UP000196573"/>
    </source>
</evidence>
<keyword evidence="2" id="KW-1185">Reference proteome</keyword>
<dbReference type="RefSeq" id="WP_087108148.1">
    <property type="nucleotide sequence ID" value="NZ_CBCSCN010000009.1"/>
</dbReference>
<reference evidence="1 2" key="1">
    <citation type="submission" date="2017-03" db="EMBL/GenBank/DDBJ databases">
        <authorList>
            <person name="Afonso C.L."/>
            <person name="Miller P.J."/>
            <person name="Scott M.A."/>
            <person name="Spackman E."/>
            <person name="Goraichik I."/>
            <person name="Dimitrov K.M."/>
            <person name="Suarez D.L."/>
            <person name="Swayne D.E."/>
        </authorList>
    </citation>
    <scope>NUCLEOTIDE SEQUENCE [LARGE SCALE GENOMIC DNA]</scope>
    <source>
        <strain evidence="1">SB41UT1</strain>
    </source>
</reference>
<name>A0A1X7AHM1_9GAMM</name>
<dbReference type="EMBL" id="FWPT01000003">
    <property type="protein sequence ID" value="SMA41744.1"/>
    <property type="molecule type" value="Genomic_DNA"/>
</dbReference>
<protein>
    <submittedName>
        <fullName evidence="1">Uncharacterized protein</fullName>
    </submittedName>
</protein>
<gene>
    <name evidence="1" type="ORF">EHSB41UT_01317</name>
</gene>
<evidence type="ECO:0000313" key="1">
    <source>
        <dbReference type="EMBL" id="SMA41744.1"/>
    </source>
</evidence>
<dbReference type="AlphaFoldDB" id="A0A1X7AHM1"/>
<organism evidence="1 2">
    <name type="scientific">Parendozoicomonas haliclonae</name>
    <dbReference type="NCBI Taxonomy" id="1960125"/>
    <lineage>
        <taxon>Bacteria</taxon>
        <taxon>Pseudomonadati</taxon>
        <taxon>Pseudomonadota</taxon>
        <taxon>Gammaproteobacteria</taxon>
        <taxon>Oceanospirillales</taxon>
        <taxon>Endozoicomonadaceae</taxon>
        <taxon>Parendozoicomonas</taxon>
    </lineage>
</organism>
<proteinExistence type="predicted"/>